<proteinExistence type="predicted"/>
<dbReference type="Proteomes" id="UP001307849">
    <property type="component" value="Unassembled WGS sequence"/>
</dbReference>
<feature type="compositionally biased region" description="Basic and acidic residues" evidence="1">
    <location>
        <begin position="1"/>
        <end position="22"/>
    </location>
</feature>
<evidence type="ECO:0000256" key="1">
    <source>
        <dbReference type="SAM" id="MobiDB-lite"/>
    </source>
</evidence>
<evidence type="ECO:0000313" key="2">
    <source>
        <dbReference type="EMBL" id="KAK6518391.1"/>
    </source>
</evidence>
<dbReference type="EMBL" id="JAVHJM010000002">
    <property type="protein sequence ID" value="KAK6518391.1"/>
    <property type="molecule type" value="Genomic_DNA"/>
</dbReference>
<name>A0AAN8NJW2_9PEZI</name>
<accession>A0AAN8NJW2</accession>
<feature type="compositionally biased region" description="Basic and acidic residues" evidence="1">
    <location>
        <begin position="37"/>
        <end position="47"/>
    </location>
</feature>
<organism evidence="2 3">
    <name type="scientific">Arthrobotrys conoides</name>
    <dbReference type="NCBI Taxonomy" id="74498"/>
    <lineage>
        <taxon>Eukaryota</taxon>
        <taxon>Fungi</taxon>
        <taxon>Dikarya</taxon>
        <taxon>Ascomycota</taxon>
        <taxon>Pezizomycotina</taxon>
        <taxon>Orbiliomycetes</taxon>
        <taxon>Orbiliales</taxon>
        <taxon>Orbiliaceae</taxon>
        <taxon>Arthrobotrys</taxon>
    </lineage>
</organism>
<evidence type="ECO:0000313" key="3">
    <source>
        <dbReference type="Proteomes" id="UP001307849"/>
    </source>
</evidence>
<protein>
    <submittedName>
        <fullName evidence="2">Uncharacterized protein</fullName>
    </submittedName>
</protein>
<comment type="caution">
    <text evidence="2">The sequence shown here is derived from an EMBL/GenBank/DDBJ whole genome shotgun (WGS) entry which is preliminary data.</text>
</comment>
<feature type="region of interest" description="Disordered" evidence="1">
    <location>
        <begin position="117"/>
        <end position="139"/>
    </location>
</feature>
<feature type="region of interest" description="Disordered" evidence="1">
    <location>
        <begin position="1"/>
        <end position="77"/>
    </location>
</feature>
<dbReference type="AlphaFoldDB" id="A0AAN8NJW2"/>
<gene>
    <name evidence="2" type="ORF">TWF506_005549</name>
</gene>
<sequence length="139" mass="15431">MSDSPQDKPTEPASGTRKENIYKKYGALSHTPSVSKSEIKTWKEAWKIKTGNPPPERIKKNSAPTQSTSAHRETGCFQDRAPVASILPWDESPFYDIAYGRSPGIYDEKKKTWVTHASKIGSPKASPKNSPKKDQEGKS</sequence>
<reference evidence="2 3" key="1">
    <citation type="submission" date="2019-10" db="EMBL/GenBank/DDBJ databases">
        <authorList>
            <person name="Palmer J.M."/>
        </authorList>
    </citation>
    <scope>NUCLEOTIDE SEQUENCE [LARGE SCALE GENOMIC DNA]</scope>
    <source>
        <strain evidence="2 3">TWF506</strain>
    </source>
</reference>
<keyword evidence="3" id="KW-1185">Reference proteome</keyword>